<proteinExistence type="predicted"/>
<protein>
    <submittedName>
        <fullName evidence="1">Uncharacterized protein</fullName>
    </submittedName>
</protein>
<reference evidence="1 2" key="1">
    <citation type="submission" date="2019-08" db="EMBL/GenBank/DDBJ databases">
        <authorList>
            <person name="Vazquez-Campos X."/>
        </authorList>
    </citation>
    <scope>NUCLEOTIDE SEQUENCE [LARGE SCALE GENOMIC DNA]</scope>
    <source>
        <strain evidence="1">LFW-283_2</strain>
    </source>
</reference>
<gene>
    <name evidence="1" type="ORF">LFW2832_00660</name>
</gene>
<dbReference type="Proteomes" id="UP000789941">
    <property type="component" value="Unassembled WGS sequence"/>
</dbReference>
<dbReference type="AlphaFoldDB" id="A0A5E4LRD9"/>
<accession>A0A5E4LRD9</accession>
<name>A0A5E4LRD9_9ARCH</name>
<dbReference type="EMBL" id="CABMJJ010000009">
    <property type="protein sequence ID" value="VVC03989.1"/>
    <property type="molecule type" value="Genomic_DNA"/>
</dbReference>
<organism evidence="1 2">
    <name type="scientific">Candidatus Bilamarchaeum dharawalense</name>
    <dbReference type="NCBI Taxonomy" id="2885759"/>
    <lineage>
        <taxon>Archaea</taxon>
        <taxon>Candidatus Micrarchaeota</taxon>
        <taxon>Candidatus Micrarchaeia</taxon>
        <taxon>Candidatus Anstonellales</taxon>
        <taxon>Candidatus Bilamarchaeaceae</taxon>
        <taxon>Candidatus Bilamarchaeum</taxon>
    </lineage>
</organism>
<sequence length="102" mass="11377">MYRVYECDPAKKAELTKILEADPYAEGSFARNGYKVKDGGVLGEDKTKMYVYFSASDEFIKKADGILKDVAKPAPGDVEKRIIEKIHKEEEEAESGFGSMFG</sequence>
<evidence type="ECO:0000313" key="1">
    <source>
        <dbReference type="EMBL" id="VVC03989.1"/>
    </source>
</evidence>
<comment type="caution">
    <text evidence="1">The sequence shown here is derived from an EMBL/GenBank/DDBJ whole genome shotgun (WGS) entry which is preliminary data.</text>
</comment>
<evidence type="ECO:0000313" key="2">
    <source>
        <dbReference type="Proteomes" id="UP000789941"/>
    </source>
</evidence>